<evidence type="ECO:0000256" key="3">
    <source>
        <dbReference type="ARBA" id="ARBA00022723"/>
    </source>
</evidence>
<dbReference type="GO" id="GO:0000287">
    <property type="term" value="F:magnesium ion binding"/>
    <property type="evidence" value="ECO:0007669"/>
    <property type="project" value="InterPro"/>
</dbReference>
<evidence type="ECO:0000256" key="5">
    <source>
        <dbReference type="ARBA" id="ARBA00022842"/>
    </source>
</evidence>
<sequence length="119" mass="13634">MDSIVNSLDYIGKRVEMVVDRPLGSVHPKHANIIYNINYGYIPNTQSGDGEELDAYLIGVDKPLDKFEGFCIAVLRRTQENDDKLIIVPEGTTVTEQEIRKQVDFQEKFFESNILWKSL</sequence>
<reference evidence="6 7" key="1">
    <citation type="journal article" date="2017" name="Nat. Commun.">
        <title>In situ click chemistry generation of cyclooxygenase-2 inhibitors.</title>
        <authorList>
            <person name="Bhardwaj A."/>
            <person name="Kaur J."/>
            <person name="Wuest M."/>
            <person name="Wuest F."/>
        </authorList>
    </citation>
    <scope>NUCLEOTIDE SEQUENCE [LARGE SCALE GENOMIC DNA]</scope>
    <source>
        <strain evidence="6">S2_018_000_R2_106</strain>
    </source>
</reference>
<evidence type="ECO:0000313" key="6">
    <source>
        <dbReference type="EMBL" id="TKW62039.1"/>
    </source>
</evidence>
<evidence type="ECO:0000256" key="4">
    <source>
        <dbReference type="ARBA" id="ARBA00022801"/>
    </source>
</evidence>
<evidence type="ECO:0000256" key="2">
    <source>
        <dbReference type="ARBA" id="ARBA00012146"/>
    </source>
</evidence>
<dbReference type="AlphaFoldDB" id="A0A6N4RFE0"/>
<dbReference type="EC" id="3.6.1.1" evidence="2"/>
<dbReference type="InterPro" id="IPR008162">
    <property type="entry name" value="Pyrophosphatase"/>
</dbReference>
<dbReference type="GO" id="GO:0004427">
    <property type="term" value="F:inorganic diphosphate phosphatase activity"/>
    <property type="evidence" value="ECO:0007669"/>
    <property type="project" value="UniProtKB-EC"/>
</dbReference>
<name>A0A6N4RFE0_BLAVI</name>
<dbReference type="Pfam" id="PF00719">
    <property type="entry name" value="Pyrophosphatase"/>
    <property type="match status" value="1"/>
</dbReference>
<dbReference type="Proteomes" id="UP000320948">
    <property type="component" value="Unassembled WGS sequence"/>
</dbReference>
<proteinExistence type="predicted"/>
<accession>A0A6N4RFE0</accession>
<dbReference type="InterPro" id="IPR036649">
    <property type="entry name" value="Pyrophosphatase_sf"/>
</dbReference>
<evidence type="ECO:0000313" key="7">
    <source>
        <dbReference type="Proteomes" id="UP000320948"/>
    </source>
</evidence>
<dbReference type="Gene3D" id="3.90.80.10">
    <property type="entry name" value="Inorganic pyrophosphatase"/>
    <property type="match status" value="1"/>
</dbReference>
<dbReference type="SUPFAM" id="SSF50324">
    <property type="entry name" value="Inorganic pyrophosphatase"/>
    <property type="match status" value="1"/>
</dbReference>
<evidence type="ECO:0000256" key="1">
    <source>
        <dbReference type="ARBA" id="ARBA00001946"/>
    </source>
</evidence>
<dbReference type="GO" id="GO:0006796">
    <property type="term" value="P:phosphate-containing compound metabolic process"/>
    <property type="evidence" value="ECO:0007669"/>
    <property type="project" value="InterPro"/>
</dbReference>
<keyword evidence="4" id="KW-0378">Hydrolase</keyword>
<comment type="cofactor">
    <cofactor evidence="1">
        <name>Mg(2+)</name>
        <dbReference type="ChEBI" id="CHEBI:18420"/>
    </cofactor>
</comment>
<keyword evidence="5" id="KW-0460">Magnesium</keyword>
<organism evidence="6 7">
    <name type="scientific">Blastochloris viridis</name>
    <name type="common">Rhodopseudomonas viridis</name>
    <dbReference type="NCBI Taxonomy" id="1079"/>
    <lineage>
        <taxon>Bacteria</taxon>
        <taxon>Pseudomonadati</taxon>
        <taxon>Pseudomonadota</taxon>
        <taxon>Alphaproteobacteria</taxon>
        <taxon>Hyphomicrobiales</taxon>
        <taxon>Blastochloridaceae</taxon>
        <taxon>Blastochloris</taxon>
    </lineage>
</organism>
<protein>
    <recommendedName>
        <fullName evidence="2">inorganic diphosphatase</fullName>
        <ecNumber evidence="2">3.6.1.1</ecNumber>
    </recommendedName>
</protein>
<dbReference type="GO" id="GO:0005737">
    <property type="term" value="C:cytoplasm"/>
    <property type="evidence" value="ECO:0007669"/>
    <property type="project" value="InterPro"/>
</dbReference>
<keyword evidence="3" id="KW-0479">Metal-binding</keyword>
<dbReference type="EMBL" id="VAFM01000001">
    <property type="protein sequence ID" value="TKW62039.1"/>
    <property type="molecule type" value="Genomic_DNA"/>
</dbReference>
<gene>
    <name evidence="6" type="ORF">DI628_05315</name>
</gene>
<comment type="caution">
    <text evidence="6">The sequence shown here is derived from an EMBL/GenBank/DDBJ whole genome shotgun (WGS) entry which is preliminary data.</text>
</comment>